<dbReference type="InParanoid" id="A0A251SL20"/>
<proteinExistence type="predicted"/>
<reference evidence="2" key="1">
    <citation type="journal article" date="2017" name="Nature">
        <title>The sunflower genome provides insights into oil metabolism, flowering and Asterid evolution.</title>
        <authorList>
            <person name="Badouin H."/>
            <person name="Gouzy J."/>
            <person name="Grassa C.J."/>
            <person name="Murat F."/>
            <person name="Staton S.E."/>
            <person name="Cottret L."/>
            <person name="Lelandais-Briere C."/>
            <person name="Owens G.L."/>
            <person name="Carrere S."/>
            <person name="Mayjonade B."/>
            <person name="Legrand L."/>
            <person name="Gill N."/>
            <person name="Kane N.C."/>
            <person name="Bowers J.E."/>
            <person name="Hubner S."/>
            <person name="Bellec A."/>
            <person name="Berard A."/>
            <person name="Berges H."/>
            <person name="Blanchet N."/>
            <person name="Boniface M.C."/>
            <person name="Brunel D."/>
            <person name="Catrice O."/>
            <person name="Chaidir N."/>
            <person name="Claudel C."/>
            <person name="Donnadieu C."/>
            <person name="Faraut T."/>
            <person name="Fievet G."/>
            <person name="Helmstetter N."/>
            <person name="King M."/>
            <person name="Knapp S.J."/>
            <person name="Lai Z."/>
            <person name="Le Paslier M.C."/>
            <person name="Lippi Y."/>
            <person name="Lorenzon L."/>
            <person name="Mandel J.R."/>
            <person name="Marage G."/>
            <person name="Marchand G."/>
            <person name="Marquand E."/>
            <person name="Bret-Mestries E."/>
            <person name="Morien E."/>
            <person name="Nambeesan S."/>
            <person name="Nguyen T."/>
            <person name="Pegot-Espagnet P."/>
            <person name="Pouilly N."/>
            <person name="Raftis F."/>
            <person name="Sallet E."/>
            <person name="Schiex T."/>
            <person name="Thomas J."/>
            <person name="Vandecasteele C."/>
            <person name="Vares D."/>
            <person name="Vear F."/>
            <person name="Vautrin S."/>
            <person name="Crespi M."/>
            <person name="Mangin B."/>
            <person name="Burke J.M."/>
            <person name="Salse J."/>
            <person name="Munos S."/>
            <person name="Vincourt P."/>
            <person name="Rieseberg L.H."/>
            <person name="Langlade N.B."/>
        </authorList>
    </citation>
    <scope>NUCLEOTIDE SEQUENCE [LARGE SCALE GENOMIC DNA]</scope>
    <source>
        <strain evidence="2">cv. SF193</strain>
    </source>
</reference>
<evidence type="ECO:0000313" key="2">
    <source>
        <dbReference type="Proteomes" id="UP000215914"/>
    </source>
</evidence>
<dbReference type="AlphaFoldDB" id="A0A251SL20"/>
<gene>
    <name evidence="1" type="ORF">HannXRQ_Chr14g0457621</name>
</gene>
<sequence>MFLLVVIIGNKTRAIDERLPCFGDRSELNQGSHRQPFHDFLLNFEWYIDGAGGRSRSRDGGRQDTFHPF</sequence>
<keyword evidence="2" id="KW-1185">Reference proteome</keyword>
<dbReference type="Proteomes" id="UP000215914">
    <property type="component" value="Chromosome 14"/>
</dbReference>
<accession>A0A251SL20</accession>
<protein>
    <submittedName>
        <fullName evidence="1">Uncharacterized protein</fullName>
    </submittedName>
</protein>
<organism evidence="1 2">
    <name type="scientific">Helianthus annuus</name>
    <name type="common">Common sunflower</name>
    <dbReference type="NCBI Taxonomy" id="4232"/>
    <lineage>
        <taxon>Eukaryota</taxon>
        <taxon>Viridiplantae</taxon>
        <taxon>Streptophyta</taxon>
        <taxon>Embryophyta</taxon>
        <taxon>Tracheophyta</taxon>
        <taxon>Spermatophyta</taxon>
        <taxon>Magnoliopsida</taxon>
        <taxon>eudicotyledons</taxon>
        <taxon>Gunneridae</taxon>
        <taxon>Pentapetalae</taxon>
        <taxon>asterids</taxon>
        <taxon>campanulids</taxon>
        <taxon>Asterales</taxon>
        <taxon>Asteraceae</taxon>
        <taxon>Asteroideae</taxon>
        <taxon>Heliantheae alliance</taxon>
        <taxon>Heliantheae</taxon>
        <taxon>Helianthus</taxon>
    </lineage>
</organism>
<name>A0A251SL20_HELAN</name>
<dbReference type="EMBL" id="CM007903">
    <property type="protein sequence ID" value="OTF99529.1"/>
    <property type="molecule type" value="Genomic_DNA"/>
</dbReference>
<evidence type="ECO:0000313" key="1">
    <source>
        <dbReference type="EMBL" id="OTF99529.1"/>
    </source>
</evidence>